<protein>
    <submittedName>
        <fullName evidence="2">GNAT family N-acetyltransferase</fullName>
    </submittedName>
</protein>
<dbReference type="PANTHER" id="PTHR43259:SF1">
    <property type="entry name" value="N-ACETYLTRANSFERASE DOMAIN-CONTAINING PROTEIN"/>
    <property type="match status" value="1"/>
</dbReference>
<gene>
    <name evidence="2" type="ORF">MJO52_12250</name>
</gene>
<evidence type="ECO:0000313" key="2">
    <source>
        <dbReference type="EMBL" id="USD19853.1"/>
    </source>
</evidence>
<name>A0ABY4V9G8_9GAMM</name>
<dbReference type="InterPro" id="IPR000182">
    <property type="entry name" value="GNAT_dom"/>
</dbReference>
<feature type="domain" description="N-acetyltransferase" evidence="1">
    <location>
        <begin position="1"/>
        <end position="135"/>
    </location>
</feature>
<evidence type="ECO:0000259" key="1">
    <source>
        <dbReference type="PROSITE" id="PS51186"/>
    </source>
</evidence>
<dbReference type="EMBL" id="CP092418">
    <property type="protein sequence ID" value="USD19853.1"/>
    <property type="molecule type" value="Genomic_DNA"/>
</dbReference>
<proteinExistence type="predicted"/>
<dbReference type="Gene3D" id="3.40.630.30">
    <property type="match status" value="1"/>
</dbReference>
<dbReference type="Pfam" id="PF00583">
    <property type="entry name" value="Acetyltransf_1"/>
    <property type="match status" value="1"/>
</dbReference>
<keyword evidence="3" id="KW-1185">Reference proteome</keyword>
<accession>A0ABY4V9G8</accession>
<reference evidence="2" key="1">
    <citation type="submission" date="2022-02" db="EMBL/GenBank/DDBJ databases">
        <title>Coral-associated bacteria.</title>
        <authorList>
            <person name="Tang K."/>
            <person name="Wang X."/>
        </authorList>
    </citation>
    <scope>NUCLEOTIDE SEQUENCE</scope>
    <source>
        <strain evidence="2">SCSIO 43006</strain>
    </source>
</reference>
<dbReference type="SUPFAM" id="SSF55729">
    <property type="entry name" value="Acyl-CoA N-acyltransferases (Nat)"/>
    <property type="match status" value="1"/>
</dbReference>
<dbReference type="InterPro" id="IPR052829">
    <property type="entry name" value="N-acetyltransferase_domain"/>
</dbReference>
<dbReference type="PANTHER" id="PTHR43259">
    <property type="entry name" value="SPT10P"/>
    <property type="match status" value="1"/>
</dbReference>
<dbReference type="InterPro" id="IPR016181">
    <property type="entry name" value="Acyl_CoA_acyltransferase"/>
</dbReference>
<evidence type="ECO:0000313" key="3">
    <source>
        <dbReference type="Proteomes" id="UP001055658"/>
    </source>
</evidence>
<dbReference type="CDD" id="cd04301">
    <property type="entry name" value="NAT_SF"/>
    <property type="match status" value="1"/>
</dbReference>
<dbReference type="Proteomes" id="UP001055658">
    <property type="component" value="Chromosome"/>
</dbReference>
<dbReference type="RefSeq" id="WP_252081946.1">
    <property type="nucleotide sequence ID" value="NZ_CP092418.1"/>
</dbReference>
<dbReference type="PROSITE" id="PS51186">
    <property type="entry name" value="GNAT"/>
    <property type="match status" value="1"/>
</dbReference>
<organism evidence="2 3">
    <name type="scientific">Microbulbifer variabilis</name>
    <dbReference type="NCBI Taxonomy" id="266805"/>
    <lineage>
        <taxon>Bacteria</taxon>
        <taxon>Pseudomonadati</taxon>
        <taxon>Pseudomonadota</taxon>
        <taxon>Gammaproteobacteria</taxon>
        <taxon>Cellvibrionales</taxon>
        <taxon>Microbulbiferaceae</taxon>
        <taxon>Microbulbifer</taxon>
    </lineage>
</organism>
<sequence length="135" mass="15461">MAQLFDEYRVFCGYKSDLIGAESFLGNLIDSQTSTLFIAIDSECSEVMGFVNLYPSFSSLALTRLWILNDLGVSSRYRGRGVSKKLIQVAIDFAKKTQAIRIELKTEKRNNRARQLYQSLGFEMDCENIYYRVPC</sequence>